<dbReference type="EMBL" id="BKCP01004639">
    <property type="protein sequence ID" value="GER32894.1"/>
    <property type="molecule type" value="Genomic_DNA"/>
</dbReference>
<dbReference type="AlphaFoldDB" id="A0A5A7PJI9"/>
<proteinExistence type="predicted"/>
<protein>
    <submittedName>
        <fullName evidence="1">Bone morphogenetic protein receptor type-2</fullName>
    </submittedName>
</protein>
<name>A0A5A7PJI9_STRAF</name>
<organism evidence="1 2">
    <name type="scientific">Striga asiatica</name>
    <name type="common">Asiatic witchweed</name>
    <name type="synonym">Buchnera asiatica</name>
    <dbReference type="NCBI Taxonomy" id="4170"/>
    <lineage>
        <taxon>Eukaryota</taxon>
        <taxon>Viridiplantae</taxon>
        <taxon>Streptophyta</taxon>
        <taxon>Embryophyta</taxon>
        <taxon>Tracheophyta</taxon>
        <taxon>Spermatophyta</taxon>
        <taxon>Magnoliopsida</taxon>
        <taxon>eudicotyledons</taxon>
        <taxon>Gunneridae</taxon>
        <taxon>Pentapetalae</taxon>
        <taxon>asterids</taxon>
        <taxon>lamiids</taxon>
        <taxon>Lamiales</taxon>
        <taxon>Orobanchaceae</taxon>
        <taxon>Buchnereae</taxon>
        <taxon>Striga</taxon>
    </lineage>
</organism>
<evidence type="ECO:0000313" key="2">
    <source>
        <dbReference type="Proteomes" id="UP000325081"/>
    </source>
</evidence>
<gene>
    <name evidence="1" type="ORF">STAS_08998</name>
</gene>
<sequence>MAFVLQLQLILQGHIKGIAFATLGLVLSSTSDRTLSQITIVQQSELISIPVGQPMILVLEDLRVIQYATKIPEVKTYATCTSSSYFISVIHPSCLSLST</sequence>
<reference evidence="2" key="1">
    <citation type="journal article" date="2019" name="Curr. Biol.">
        <title>Genome Sequence of Striga asiatica Provides Insight into the Evolution of Plant Parasitism.</title>
        <authorList>
            <person name="Yoshida S."/>
            <person name="Kim S."/>
            <person name="Wafula E.K."/>
            <person name="Tanskanen J."/>
            <person name="Kim Y.M."/>
            <person name="Honaas L."/>
            <person name="Yang Z."/>
            <person name="Spallek T."/>
            <person name="Conn C.E."/>
            <person name="Ichihashi Y."/>
            <person name="Cheong K."/>
            <person name="Cui S."/>
            <person name="Der J.P."/>
            <person name="Gundlach H."/>
            <person name="Jiao Y."/>
            <person name="Hori C."/>
            <person name="Ishida J.K."/>
            <person name="Kasahara H."/>
            <person name="Kiba T."/>
            <person name="Kim M.S."/>
            <person name="Koo N."/>
            <person name="Laohavisit A."/>
            <person name="Lee Y.H."/>
            <person name="Lumba S."/>
            <person name="McCourt P."/>
            <person name="Mortimer J.C."/>
            <person name="Mutuku J.M."/>
            <person name="Nomura T."/>
            <person name="Sasaki-Sekimoto Y."/>
            <person name="Seto Y."/>
            <person name="Wang Y."/>
            <person name="Wakatake T."/>
            <person name="Sakakibara H."/>
            <person name="Demura T."/>
            <person name="Yamaguchi S."/>
            <person name="Yoneyama K."/>
            <person name="Manabe R.I."/>
            <person name="Nelson D.C."/>
            <person name="Schulman A.H."/>
            <person name="Timko M.P."/>
            <person name="dePamphilis C.W."/>
            <person name="Choi D."/>
            <person name="Shirasu K."/>
        </authorList>
    </citation>
    <scope>NUCLEOTIDE SEQUENCE [LARGE SCALE GENOMIC DNA]</scope>
    <source>
        <strain evidence="2">cv. UVA1</strain>
    </source>
</reference>
<accession>A0A5A7PJI9</accession>
<keyword evidence="2" id="KW-1185">Reference proteome</keyword>
<comment type="caution">
    <text evidence="1">The sequence shown here is derived from an EMBL/GenBank/DDBJ whole genome shotgun (WGS) entry which is preliminary data.</text>
</comment>
<dbReference type="Proteomes" id="UP000325081">
    <property type="component" value="Unassembled WGS sequence"/>
</dbReference>
<keyword evidence="1" id="KW-0675">Receptor</keyword>
<evidence type="ECO:0000313" key="1">
    <source>
        <dbReference type="EMBL" id="GER32894.1"/>
    </source>
</evidence>